<dbReference type="InterPro" id="IPR011330">
    <property type="entry name" value="Glyco_hydro/deAcase_b/a-brl"/>
</dbReference>
<evidence type="ECO:0000313" key="7">
    <source>
        <dbReference type="EMBL" id="TWT76998.1"/>
    </source>
</evidence>
<organism evidence="7 8">
    <name type="scientific">Posidoniimonas polymericola</name>
    <dbReference type="NCBI Taxonomy" id="2528002"/>
    <lineage>
        <taxon>Bacteria</taxon>
        <taxon>Pseudomonadati</taxon>
        <taxon>Planctomycetota</taxon>
        <taxon>Planctomycetia</taxon>
        <taxon>Pirellulales</taxon>
        <taxon>Lacipirellulaceae</taxon>
        <taxon>Posidoniimonas</taxon>
    </lineage>
</organism>
<accession>A0A5C5YQC6</accession>
<keyword evidence="4" id="KW-0460">Magnesium</keyword>
<sequence length="316" mass="34831" precursor="true">MGTVVPLLALFLAALTACHDAAAENWAQRLGFPPGKKVVVLHAHDMGMCFETTQACADLASTLPRLSASAMAPCPWFPHAAKHDSHSGLGDVGLQLTFNSEWSDYRWRPTSGAGLSPSLVDADGFLWRSVLQFALSADRDDVEREMHWQLLTAERCGLKPTHLTTHLGALYSRPDFAEAYLAFARKQWIPAVVVELTPELTERLAAKGFPVPQGLAAAISDYPLPTLKDLRIVPRAESYEEKLNATLEAVDSLPDGLSQIAFAPGVDSPALRALSPQADQYVWDLRLMQDESLKKRLQADDVILTNWVEIMERFDQ</sequence>
<dbReference type="Gene3D" id="3.20.20.370">
    <property type="entry name" value="Glycoside hydrolase/deacetylase"/>
    <property type="match status" value="1"/>
</dbReference>
<keyword evidence="5" id="KW-0119">Carbohydrate metabolism</keyword>
<evidence type="ECO:0000256" key="2">
    <source>
        <dbReference type="ARBA" id="ARBA00022723"/>
    </source>
</evidence>
<feature type="chain" id="PRO_5022897448" evidence="6">
    <location>
        <begin position="23"/>
        <end position="316"/>
    </location>
</feature>
<keyword evidence="2" id="KW-0479">Metal-binding</keyword>
<evidence type="ECO:0000256" key="4">
    <source>
        <dbReference type="ARBA" id="ARBA00022842"/>
    </source>
</evidence>
<keyword evidence="8" id="KW-1185">Reference proteome</keyword>
<name>A0A5C5YQC6_9BACT</name>
<evidence type="ECO:0000256" key="1">
    <source>
        <dbReference type="ARBA" id="ARBA00001946"/>
    </source>
</evidence>
<gene>
    <name evidence="7" type="ORF">Pla123a_24240</name>
</gene>
<comment type="cofactor">
    <cofactor evidence="1">
        <name>Mg(2+)</name>
        <dbReference type="ChEBI" id="CHEBI:18420"/>
    </cofactor>
</comment>
<dbReference type="GO" id="GO:0016787">
    <property type="term" value="F:hydrolase activity"/>
    <property type="evidence" value="ECO:0007669"/>
    <property type="project" value="UniProtKB-KW"/>
</dbReference>
<evidence type="ECO:0000256" key="3">
    <source>
        <dbReference type="ARBA" id="ARBA00022801"/>
    </source>
</evidence>
<dbReference type="Pfam" id="PF04794">
    <property type="entry name" value="YdjC"/>
    <property type="match status" value="1"/>
</dbReference>
<dbReference type="EMBL" id="SJPO01000005">
    <property type="protein sequence ID" value="TWT76998.1"/>
    <property type="molecule type" value="Genomic_DNA"/>
</dbReference>
<reference evidence="7 8" key="1">
    <citation type="submission" date="2019-02" db="EMBL/GenBank/DDBJ databases">
        <title>Deep-cultivation of Planctomycetes and their phenomic and genomic characterization uncovers novel biology.</title>
        <authorList>
            <person name="Wiegand S."/>
            <person name="Jogler M."/>
            <person name="Boedeker C."/>
            <person name="Pinto D."/>
            <person name="Vollmers J."/>
            <person name="Rivas-Marin E."/>
            <person name="Kohn T."/>
            <person name="Peeters S.H."/>
            <person name="Heuer A."/>
            <person name="Rast P."/>
            <person name="Oberbeckmann S."/>
            <person name="Bunk B."/>
            <person name="Jeske O."/>
            <person name="Meyerdierks A."/>
            <person name="Storesund J.E."/>
            <person name="Kallscheuer N."/>
            <person name="Luecker S."/>
            <person name="Lage O.M."/>
            <person name="Pohl T."/>
            <person name="Merkel B.J."/>
            <person name="Hornburger P."/>
            <person name="Mueller R.-W."/>
            <person name="Bruemmer F."/>
            <person name="Labrenz M."/>
            <person name="Spormann A.M."/>
            <person name="Op Den Camp H."/>
            <person name="Overmann J."/>
            <person name="Amann R."/>
            <person name="Jetten M.S.M."/>
            <person name="Mascher T."/>
            <person name="Medema M.H."/>
            <person name="Devos D.P."/>
            <person name="Kaster A.-K."/>
            <person name="Ovreas L."/>
            <person name="Rohde M."/>
            <person name="Galperin M.Y."/>
            <person name="Jogler C."/>
        </authorList>
    </citation>
    <scope>NUCLEOTIDE SEQUENCE [LARGE SCALE GENOMIC DNA]</scope>
    <source>
        <strain evidence="7 8">Pla123a</strain>
    </source>
</reference>
<dbReference type="SUPFAM" id="SSF88713">
    <property type="entry name" value="Glycoside hydrolase/deacetylase"/>
    <property type="match status" value="1"/>
</dbReference>
<evidence type="ECO:0000313" key="8">
    <source>
        <dbReference type="Proteomes" id="UP000318478"/>
    </source>
</evidence>
<protein>
    <submittedName>
        <fullName evidence="7">YdjC-like protein</fullName>
    </submittedName>
</protein>
<evidence type="ECO:0000256" key="6">
    <source>
        <dbReference type="SAM" id="SignalP"/>
    </source>
</evidence>
<keyword evidence="3" id="KW-0378">Hydrolase</keyword>
<dbReference type="GO" id="GO:0005975">
    <property type="term" value="P:carbohydrate metabolic process"/>
    <property type="evidence" value="ECO:0007669"/>
    <property type="project" value="InterPro"/>
</dbReference>
<dbReference type="GO" id="GO:0046872">
    <property type="term" value="F:metal ion binding"/>
    <property type="evidence" value="ECO:0007669"/>
    <property type="project" value="UniProtKB-KW"/>
</dbReference>
<keyword evidence="6" id="KW-0732">Signal</keyword>
<dbReference type="InterPro" id="IPR006879">
    <property type="entry name" value="YdjC-like"/>
</dbReference>
<dbReference type="AlphaFoldDB" id="A0A5C5YQC6"/>
<dbReference type="Proteomes" id="UP000318478">
    <property type="component" value="Unassembled WGS sequence"/>
</dbReference>
<evidence type="ECO:0000256" key="5">
    <source>
        <dbReference type="ARBA" id="ARBA00023277"/>
    </source>
</evidence>
<feature type="signal peptide" evidence="6">
    <location>
        <begin position="1"/>
        <end position="22"/>
    </location>
</feature>
<comment type="caution">
    <text evidence="7">The sequence shown here is derived from an EMBL/GenBank/DDBJ whole genome shotgun (WGS) entry which is preliminary data.</text>
</comment>
<proteinExistence type="predicted"/>